<dbReference type="EC" id="2.7.4.6" evidence="7"/>
<dbReference type="InterPro" id="IPR006602">
    <property type="entry name" value="DM10_dom"/>
</dbReference>
<evidence type="ECO:0000313" key="8">
    <source>
        <dbReference type="Proteomes" id="UP000276133"/>
    </source>
</evidence>
<keyword evidence="2" id="KW-0963">Cytoplasm</keyword>
<evidence type="ECO:0000256" key="4">
    <source>
        <dbReference type="ARBA" id="ARBA00023273"/>
    </source>
</evidence>
<keyword evidence="7" id="KW-0808">Transferase</keyword>
<dbReference type="SMART" id="SM00676">
    <property type="entry name" value="DM10"/>
    <property type="match status" value="1"/>
</dbReference>
<keyword evidence="8" id="KW-1185">Reference proteome</keyword>
<dbReference type="Proteomes" id="UP000276133">
    <property type="component" value="Unassembled WGS sequence"/>
</dbReference>
<dbReference type="SMART" id="SM00562">
    <property type="entry name" value="NDK"/>
    <property type="match status" value="1"/>
</dbReference>
<keyword evidence="7" id="KW-0418">Kinase</keyword>
<dbReference type="STRING" id="10195.A0A3M7P8K9"/>
<reference evidence="7 8" key="1">
    <citation type="journal article" date="2018" name="Sci. Rep.">
        <title>Genomic signatures of local adaptation to the degree of environmental predictability in rotifers.</title>
        <authorList>
            <person name="Franch-Gras L."/>
            <person name="Hahn C."/>
            <person name="Garcia-Roger E.M."/>
            <person name="Carmona M.J."/>
            <person name="Serra M."/>
            <person name="Gomez A."/>
        </authorList>
    </citation>
    <scope>NUCLEOTIDE SEQUENCE [LARGE SCALE GENOMIC DNA]</scope>
    <source>
        <strain evidence="7">HYR1</strain>
    </source>
</reference>
<proteinExistence type="inferred from homology"/>
<dbReference type="GO" id="GO:0004550">
    <property type="term" value="F:nucleoside diphosphate kinase activity"/>
    <property type="evidence" value="ECO:0007669"/>
    <property type="project" value="UniProtKB-EC"/>
</dbReference>
<accession>A0A3M7P8K9</accession>
<organism evidence="7 8">
    <name type="scientific">Brachionus plicatilis</name>
    <name type="common">Marine rotifer</name>
    <name type="synonym">Brachionus muelleri</name>
    <dbReference type="NCBI Taxonomy" id="10195"/>
    <lineage>
        <taxon>Eukaryota</taxon>
        <taxon>Metazoa</taxon>
        <taxon>Spiralia</taxon>
        <taxon>Gnathifera</taxon>
        <taxon>Rotifera</taxon>
        <taxon>Eurotatoria</taxon>
        <taxon>Monogononta</taxon>
        <taxon>Pseudotrocha</taxon>
        <taxon>Ploima</taxon>
        <taxon>Brachionidae</taxon>
        <taxon>Brachionus</taxon>
    </lineage>
</organism>
<name>A0A3M7P8K9_BRAPC</name>
<dbReference type="Pfam" id="PF25364">
    <property type="entry name" value="PH_NDK7_N"/>
    <property type="match status" value="1"/>
</dbReference>
<sequence length="350" mass="39577">MSEERFCFLADWYDPQAAFNRRYQLLFYPSDGSVELFEIKTKRHFLKRCRIDTVNFADLFIGNTITILARTMKIVEYGDVYTSRNLSSNQQKTIAVLVHGHLSKLGQIIDSVYKSGLKISKMRQVQLNSQDAYHLISPQRHDQNFNVCTNGLTEGPIVVMELIGSDAQNKWKNIIGISDLTMELSSETLAKLNENLLQSRKLGKNTAVYSDTTCCVIKPHLVSSGMTGGVIYEIQKAGYDITAIMAVNFTKPNAEEFLEVYKGVLQEYPEMVEELINGTCIALEVKSQGSRGTFREFCGPHDPEIARTLRPGTLRALFGSDKIKNAVHCTDLPEDSVLEVEYFFRILDQM</sequence>
<dbReference type="OrthoDB" id="270127at2759"/>
<keyword evidence="4" id="KW-0966">Cell projection</keyword>
<dbReference type="InterPro" id="IPR034907">
    <property type="entry name" value="NDK-like_dom"/>
</dbReference>
<dbReference type="GO" id="GO:0005813">
    <property type="term" value="C:centrosome"/>
    <property type="evidence" value="ECO:0007669"/>
    <property type="project" value="TreeGrafter"/>
</dbReference>
<gene>
    <name evidence="7" type="ORF">BpHYR1_018380</name>
</gene>
<dbReference type="InterPro" id="IPR037993">
    <property type="entry name" value="NDPk7B"/>
</dbReference>
<comment type="caution">
    <text evidence="5">Lacks conserved residue(s) required for the propagation of feature annotation.</text>
</comment>
<dbReference type="Pfam" id="PF00334">
    <property type="entry name" value="NDK"/>
    <property type="match status" value="2"/>
</dbReference>
<evidence type="ECO:0000313" key="7">
    <source>
        <dbReference type="EMBL" id="RMZ95408.1"/>
    </source>
</evidence>
<dbReference type="CDD" id="cd04412">
    <property type="entry name" value="NDPk7B"/>
    <property type="match status" value="1"/>
</dbReference>
<evidence type="ECO:0000256" key="5">
    <source>
        <dbReference type="PROSITE-ProRule" id="PRU00706"/>
    </source>
</evidence>
<dbReference type="SUPFAM" id="SSF54919">
    <property type="entry name" value="Nucleoside diphosphate kinase, NDK"/>
    <property type="match status" value="2"/>
</dbReference>
<dbReference type="GO" id="GO:0005879">
    <property type="term" value="C:axonemal microtubule"/>
    <property type="evidence" value="ECO:0007669"/>
    <property type="project" value="TreeGrafter"/>
</dbReference>
<comment type="similarity">
    <text evidence="5">Belongs to the NDK family.</text>
</comment>
<feature type="domain" description="DM10" evidence="6">
    <location>
        <begin position="2"/>
        <end position="90"/>
    </location>
</feature>
<dbReference type="PANTHER" id="PTHR43109">
    <property type="entry name" value="NUCLEOSIDE DIPHOSPHATE KINASE 7"/>
    <property type="match status" value="1"/>
</dbReference>
<dbReference type="FunFam" id="3.30.70.141:FF:000004">
    <property type="entry name" value="Nucleoside diphosphate kinase 7"/>
    <property type="match status" value="1"/>
</dbReference>
<comment type="subcellular location">
    <subcellularLocation>
        <location evidence="1">Cytoplasm</location>
        <location evidence="1">Cytoskeleton</location>
        <location evidence="1">Cilium axoneme</location>
    </subcellularLocation>
</comment>
<dbReference type="PANTHER" id="PTHR43109:SF2">
    <property type="entry name" value="NUCLEOSIDE DIPHOSPHATE KINASE 7"/>
    <property type="match status" value="1"/>
</dbReference>
<comment type="caution">
    <text evidence="7">The sequence shown here is derived from an EMBL/GenBank/DDBJ whole genome shotgun (WGS) entry which is preliminary data.</text>
</comment>
<evidence type="ECO:0000256" key="3">
    <source>
        <dbReference type="ARBA" id="ARBA00023212"/>
    </source>
</evidence>
<evidence type="ECO:0000256" key="2">
    <source>
        <dbReference type="ARBA" id="ARBA00022490"/>
    </source>
</evidence>
<dbReference type="PROSITE" id="PS51374">
    <property type="entry name" value="NDPK_LIKE"/>
    <property type="match status" value="2"/>
</dbReference>
<dbReference type="InterPro" id="IPR036850">
    <property type="entry name" value="NDK-like_dom_sf"/>
</dbReference>
<keyword evidence="3" id="KW-0206">Cytoskeleton</keyword>
<dbReference type="Gene3D" id="2.30.29.170">
    <property type="match status" value="1"/>
</dbReference>
<dbReference type="InterPro" id="IPR057579">
    <property type="entry name" value="DM10_NDK7"/>
</dbReference>
<dbReference type="PROSITE" id="PS51336">
    <property type="entry name" value="DM10"/>
    <property type="match status" value="1"/>
</dbReference>
<protein>
    <submittedName>
        <fullName evidence="7">Nucleoside diphosphate kinase 7 isoform X2</fullName>
        <ecNumber evidence="7">2.7.4.6</ecNumber>
    </submittedName>
</protein>
<dbReference type="EMBL" id="REGN01012450">
    <property type="protein sequence ID" value="RMZ95408.1"/>
    <property type="molecule type" value="Genomic_DNA"/>
</dbReference>
<dbReference type="AlphaFoldDB" id="A0A3M7P8K9"/>
<dbReference type="Gene3D" id="3.30.70.141">
    <property type="entry name" value="Nucleoside diphosphate kinase-like domain"/>
    <property type="match status" value="2"/>
</dbReference>
<evidence type="ECO:0000256" key="1">
    <source>
        <dbReference type="ARBA" id="ARBA00004430"/>
    </source>
</evidence>
<evidence type="ECO:0000259" key="6">
    <source>
        <dbReference type="PROSITE" id="PS51336"/>
    </source>
</evidence>